<reference evidence="3" key="1">
    <citation type="submission" date="2021-01" db="EMBL/GenBank/DDBJ databases">
        <authorList>
            <person name="Corre E."/>
            <person name="Pelletier E."/>
            <person name="Niang G."/>
            <person name="Scheremetjew M."/>
            <person name="Finn R."/>
            <person name="Kale V."/>
            <person name="Holt S."/>
            <person name="Cochrane G."/>
            <person name="Meng A."/>
            <person name="Brown T."/>
            <person name="Cohen L."/>
        </authorList>
    </citation>
    <scope>NUCLEOTIDE SEQUENCE</scope>
    <source>
        <strain evidence="3">FSP1.4</strain>
    </source>
</reference>
<dbReference type="PROSITE" id="PS50848">
    <property type="entry name" value="START"/>
    <property type="match status" value="1"/>
</dbReference>
<evidence type="ECO:0000256" key="1">
    <source>
        <dbReference type="SAM" id="MobiDB-lite"/>
    </source>
</evidence>
<accession>A0A7S3NA62</accession>
<dbReference type="AlphaFoldDB" id="A0A7S3NA62"/>
<feature type="compositionally biased region" description="Basic and acidic residues" evidence="1">
    <location>
        <begin position="12"/>
        <end position="30"/>
    </location>
</feature>
<feature type="domain" description="START" evidence="2">
    <location>
        <begin position="104"/>
        <end position="290"/>
    </location>
</feature>
<evidence type="ECO:0000313" key="3">
    <source>
        <dbReference type="EMBL" id="CAE0349959.1"/>
    </source>
</evidence>
<dbReference type="Pfam" id="PF01852">
    <property type="entry name" value="START"/>
    <property type="match status" value="1"/>
</dbReference>
<feature type="compositionally biased region" description="Polar residues" evidence="1">
    <location>
        <begin position="1"/>
        <end position="11"/>
    </location>
</feature>
<proteinExistence type="predicted"/>
<dbReference type="CDD" id="cd00177">
    <property type="entry name" value="START"/>
    <property type="match status" value="1"/>
</dbReference>
<dbReference type="GO" id="GO:0008289">
    <property type="term" value="F:lipid binding"/>
    <property type="evidence" value="ECO:0007669"/>
    <property type="project" value="InterPro"/>
</dbReference>
<dbReference type="InterPro" id="IPR023393">
    <property type="entry name" value="START-like_dom_sf"/>
</dbReference>
<feature type="region of interest" description="Disordered" evidence="1">
    <location>
        <begin position="1"/>
        <end position="39"/>
    </location>
</feature>
<sequence>MGQTNCCATSNTDKDIQIDMDDTRDHDDHKKVRAPAKAKKIRVKKKGALLQAKPEPSAMVYEPDYDEDDIDSMLPDAPTLSEVQDNEIHHELLKKSRAKAIDYWYEMKSKEWTFKKKSEGVELYIRPAEQENQIYIMRIMEVKGNQDYVTDYICDTQKLKEASHGISKIKEIEDLKFDSKIMYMSYKGTFVQGSRGFCYCTTKYDLKNGDGLIVNHSTEHPDMPKSHDICGWTESETLIHTISGSHVRVTNVLKVNLNGNLPEANLKKNLPKTMMKEFIELKTGMEKFYLIL</sequence>
<evidence type="ECO:0000259" key="2">
    <source>
        <dbReference type="PROSITE" id="PS50848"/>
    </source>
</evidence>
<organism evidence="3">
    <name type="scientific">Euplotes harpa</name>
    <dbReference type="NCBI Taxonomy" id="151035"/>
    <lineage>
        <taxon>Eukaryota</taxon>
        <taxon>Sar</taxon>
        <taxon>Alveolata</taxon>
        <taxon>Ciliophora</taxon>
        <taxon>Intramacronucleata</taxon>
        <taxon>Spirotrichea</taxon>
        <taxon>Hypotrichia</taxon>
        <taxon>Euplotida</taxon>
        <taxon>Euplotidae</taxon>
        <taxon>Euplotes</taxon>
    </lineage>
</organism>
<dbReference type="InterPro" id="IPR002913">
    <property type="entry name" value="START_lipid-bd_dom"/>
</dbReference>
<dbReference type="SUPFAM" id="SSF55961">
    <property type="entry name" value="Bet v1-like"/>
    <property type="match status" value="1"/>
</dbReference>
<protein>
    <recommendedName>
        <fullName evidence="2">START domain-containing protein</fullName>
    </recommendedName>
</protein>
<gene>
    <name evidence="3" type="ORF">EHAR0213_LOCUS8872</name>
</gene>
<dbReference type="Gene3D" id="3.30.530.20">
    <property type="match status" value="1"/>
</dbReference>
<dbReference type="EMBL" id="HBII01021343">
    <property type="protein sequence ID" value="CAE0349959.1"/>
    <property type="molecule type" value="Transcribed_RNA"/>
</dbReference>
<name>A0A7S3NA62_9SPIT</name>